<sequence length="113" mass="12376">MQYIRQRLLLPRRRIAKHANLAQLLLIQCPTLRRVGALPRGTHHDLAYALAETSIVLALHELVLFRDFWFFLDAPETDAFAEVVLCDALEGRHLLASCFVPLDGSGGGGGGGG</sequence>
<protein>
    <submittedName>
        <fullName evidence="1">Uncharacterized protein</fullName>
    </submittedName>
</protein>
<dbReference type="EMBL" id="DF847500">
    <property type="protein sequence ID" value="GAT51983.1"/>
    <property type="molecule type" value="Genomic_DNA"/>
</dbReference>
<keyword evidence="2" id="KW-1185">Reference proteome</keyword>
<proteinExistence type="predicted"/>
<organism evidence="1 2">
    <name type="scientific">Mycena chlorophos</name>
    <name type="common">Agaric fungus</name>
    <name type="synonym">Agaricus chlorophos</name>
    <dbReference type="NCBI Taxonomy" id="658473"/>
    <lineage>
        <taxon>Eukaryota</taxon>
        <taxon>Fungi</taxon>
        <taxon>Dikarya</taxon>
        <taxon>Basidiomycota</taxon>
        <taxon>Agaricomycotina</taxon>
        <taxon>Agaricomycetes</taxon>
        <taxon>Agaricomycetidae</taxon>
        <taxon>Agaricales</taxon>
        <taxon>Marasmiineae</taxon>
        <taxon>Mycenaceae</taxon>
        <taxon>Mycena</taxon>
    </lineage>
</organism>
<name>A0ABQ0LLL1_MYCCL</name>
<gene>
    <name evidence="1" type="ORF">MCHLO_09075</name>
</gene>
<accession>A0ABQ0LLL1</accession>
<reference evidence="1" key="1">
    <citation type="submission" date="2014-09" db="EMBL/GenBank/DDBJ databases">
        <title>Genome sequence of the luminous mushroom Mycena chlorophos for searching fungal bioluminescence genes.</title>
        <authorList>
            <person name="Tanaka Y."/>
            <person name="Kasuga D."/>
            <person name="Oba Y."/>
            <person name="Hase S."/>
            <person name="Sato K."/>
            <person name="Oba Y."/>
            <person name="Sakakibara Y."/>
        </authorList>
    </citation>
    <scope>NUCLEOTIDE SEQUENCE</scope>
</reference>
<dbReference type="Proteomes" id="UP000815677">
    <property type="component" value="Unassembled WGS sequence"/>
</dbReference>
<evidence type="ECO:0000313" key="1">
    <source>
        <dbReference type="EMBL" id="GAT51983.1"/>
    </source>
</evidence>
<evidence type="ECO:0000313" key="2">
    <source>
        <dbReference type="Proteomes" id="UP000815677"/>
    </source>
</evidence>